<dbReference type="Pfam" id="PF17921">
    <property type="entry name" value="Integrase_H2C2"/>
    <property type="match status" value="1"/>
</dbReference>
<dbReference type="InterPro" id="IPR036397">
    <property type="entry name" value="RNaseH_sf"/>
</dbReference>
<organism evidence="2 3">
    <name type="scientific">Hepatospora eriocheir</name>
    <dbReference type="NCBI Taxonomy" id="1081669"/>
    <lineage>
        <taxon>Eukaryota</taxon>
        <taxon>Fungi</taxon>
        <taxon>Fungi incertae sedis</taxon>
        <taxon>Microsporidia</taxon>
        <taxon>Hepatosporidae</taxon>
        <taxon>Hepatospora</taxon>
    </lineage>
</organism>
<dbReference type="PANTHER" id="PTHR37984:SF15">
    <property type="entry name" value="INTEGRASE CATALYTIC DOMAIN-CONTAINING PROTEIN"/>
    <property type="match status" value="1"/>
</dbReference>
<dbReference type="PANTHER" id="PTHR37984">
    <property type="entry name" value="PROTEIN CBG26694"/>
    <property type="match status" value="1"/>
</dbReference>
<dbReference type="AlphaFoldDB" id="A0A1X0Q9J0"/>
<dbReference type="Gene3D" id="3.30.420.10">
    <property type="entry name" value="Ribonuclease H-like superfamily/Ribonuclease H"/>
    <property type="match status" value="1"/>
</dbReference>
<reference evidence="2 3" key="1">
    <citation type="journal article" date="2017" name="Environ. Microbiol.">
        <title>Decay of the glycolytic pathway and adaptation to intranuclear parasitism within Enterocytozoonidae microsporidia.</title>
        <authorList>
            <person name="Wiredu Boakye D."/>
            <person name="Jaroenlak P."/>
            <person name="Prachumwat A."/>
            <person name="Williams T.A."/>
            <person name="Bateman K.S."/>
            <person name="Itsathitphaisarn O."/>
            <person name="Sritunyalucksana K."/>
            <person name="Paszkiewicz K.H."/>
            <person name="Moore K.A."/>
            <person name="Stentiford G.D."/>
            <person name="Williams B.A."/>
        </authorList>
    </citation>
    <scope>NUCLEOTIDE SEQUENCE [LARGE SCALE GENOMIC DNA]</scope>
    <source>
        <strain evidence="2 3">GB1</strain>
    </source>
</reference>
<accession>A0A1X0Q9J0</accession>
<keyword evidence="3" id="KW-1185">Reference proteome</keyword>
<name>A0A1X0Q9J0_9MICR</name>
<evidence type="ECO:0000313" key="3">
    <source>
        <dbReference type="Proteomes" id="UP000192356"/>
    </source>
</evidence>
<dbReference type="VEuPathDB" id="MicrosporidiaDB:HERIO_1628"/>
<evidence type="ECO:0000259" key="1">
    <source>
        <dbReference type="PROSITE" id="PS50994"/>
    </source>
</evidence>
<dbReference type="GO" id="GO:0005634">
    <property type="term" value="C:nucleus"/>
    <property type="evidence" value="ECO:0007669"/>
    <property type="project" value="UniProtKB-ARBA"/>
</dbReference>
<feature type="domain" description="Integrase catalytic" evidence="1">
    <location>
        <begin position="53"/>
        <end position="138"/>
    </location>
</feature>
<comment type="caution">
    <text evidence="2">The sequence shown here is derived from an EMBL/GenBank/DDBJ whole genome shotgun (WGS) entry which is preliminary data.</text>
</comment>
<dbReference type="EMBL" id="LVKB01000089">
    <property type="protein sequence ID" value="ORD96436.1"/>
    <property type="molecule type" value="Genomic_DNA"/>
</dbReference>
<dbReference type="GO" id="GO:0015074">
    <property type="term" value="P:DNA integration"/>
    <property type="evidence" value="ECO:0007669"/>
    <property type="project" value="InterPro"/>
</dbReference>
<dbReference type="PROSITE" id="PS50994">
    <property type="entry name" value="INTEGRASE"/>
    <property type="match status" value="1"/>
</dbReference>
<gene>
    <name evidence="2" type="primary">YRD6</name>
    <name evidence="2" type="ORF">HERIO_1628</name>
</gene>
<dbReference type="GO" id="GO:0003676">
    <property type="term" value="F:nucleic acid binding"/>
    <property type="evidence" value="ECO:0007669"/>
    <property type="project" value="InterPro"/>
</dbReference>
<dbReference type="InterPro" id="IPR012337">
    <property type="entry name" value="RNaseH-like_sf"/>
</dbReference>
<dbReference type="InterPro" id="IPR001584">
    <property type="entry name" value="Integrase_cat-core"/>
</dbReference>
<dbReference type="OrthoDB" id="2186513at2759"/>
<proteinExistence type="predicted"/>
<dbReference type="SUPFAM" id="SSF53098">
    <property type="entry name" value="Ribonuclease H-like"/>
    <property type="match status" value="1"/>
</dbReference>
<sequence length="138" mass="16003">MHPGIEKLKRTMKVYFDFAGLSKLIEEVTQNCVECARNKVSGRSYGELKGFIAAEIPWQKVGIDIYGPLNHEENNYKFYVLSMIDVFSRYVEFAIVSDISSVTITKTFYNEWILRYPLPEIVISDRGTQFLIISLKNY</sequence>
<dbReference type="InterPro" id="IPR041588">
    <property type="entry name" value="Integrase_H2C2"/>
</dbReference>
<protein>
    <submittedName>
        <fullName evidence="2">YRD6</fullName>
    </submittedName>
</protein>
<dbReference type="Proteomes" id="UP000192356">
    <property type="component" value="Unassembled WGS sequence"/>
</dbReference>
<dbReference type="InterPro" id="IPR050951">
    <property type="entry name" value="Retrovirus_Pol_polyprotein"/>
</dbReference>
<evidence type="ECO:0000313" key="2">
    <source>
        <dbReference type="EMBL" id="ORD96436.1"/>
    </source>
</evidence>